<comment type="similarity">
    <text evidence="8 9">Belongs to the TonB-dependent receptor family.</text>
</comment>
<comment type="subcellular location">
    <subcellularLocation>
        <location evidence="1 8">Cell outer membrane</location>
        <topology evidence="1 8">Multi-pass membrane protein</topology>
    </subcellularLocation>
</comment>
<dbReference type="GO" id="GO:0009279">
    <property type="term" value="C:cell outer membrane"/>
    <property type="evidence" value="ECO:0007669"/>
    <property type="project" value="UniProtKB-SubCell"/>
</dbReference>
<dbReference type="Gene3D" id="2.170.130.10">
    <property type="entry name" value="TonB-dependent receptor, plug domain"/>
    <property type="match status" value="1"/>
</dbReference>
<dbReference type="eggNOG" id="COG4771">
    <property type="taxonomic scope" value="Bacteria"/>
</dbReference>
<keyword evidence="15" id="KW-1185">Reference proteome</keyword>
<feature type="signal peptide" evidence="11">
    <location>
        <begin position="1"/>
        <end position="34"/>
    </location>
</feature>
<keyword evidence="11" id="KW-0732">Signal</keyword>
<keyword evidence="14" id="KW-0675">Receptor</keyword>
<evidence type="ECO:0000256" key="7">
    <source>
        <dbReference type="ARBA" id="ARBA00023237"/>
    </source>
</evidence>
<dbReference type="Pfam" id="PF00593">
    <property type="entry name" value="TonB_dep_Rec_b-barrel"/>
    <property type="match status" value="1"/>
</dbReference>
<dbReference type="OrthoDB" id="6276154at2"/>
<dbReference type="Pfam" id="PF07715">
    <property type="entry name" value="Plug"/>
    <property type="match status" value="1"/>
</dbReference>
<organism evidence="14 15">
    <name type="scientific">Lysobacter antibioticus</name>
    <dbReference type="NCBI Taxonomy" id="84531"/>
    <lineage>
        <taxon>Bacteria</taxon>
        <taxon>Pseudomonadati</taxon>
        <taxon>Pseudomonadota</taxon>
        <taxon>Gammaproteobacteria</taxon>
        <taxon>Lysobacterales</taxon>
        <taxon>Lysobacteraceae</taxon>
        <taxon>Lysobacter</taxon>
    </lineage>
</organism>
<dbReference type="KEGG" id="laq:GLA29479_3449"/>
<keyword evidence="2 8" id="KW-0813">Transport</keyword>
<protein>
    <submittedName>
        <fullName evidence="14">TonB dependent receptor family protein</fullName>
    </submittedName>
</protein>
<dbReference type="PROSITE" id="PS52016">
    <property type="entry name" value="TONB_DEPENDENT_REC_3"/>
    <property type="match status" value="1"/>
</dbReference>
<keyword evidence="5 9" id="KW-0798">TonB box</keyword>
<dbReference type="Proteomes" id="UP000060787">
    <property type="component" value="Chromosome"/>
</dbReference>
<dbReference type="InterPro" id="IPR037066">
    <property type="entry name" value="Plug_dom_sf"/>
</dbReference>
<evidence type="ECO:0000259" key="13">
    <source>
        <dbReference type="Pfam" id="PF07715"/>
    </source>
</evidence>
<reference evidence="14 15" key="1">
    <citation type="journal article" date="2015" name="BMC Genomics">
        <title>Comparative genomics and metabolic profiling of the genus Lysobacter.</title>
        <authorList>
            <person name="de Bruijn I."/>
            <person name="Cheng X."/>
            <person name="de Jager V."/>
            <person name="Exposito R.G."/>
            <person name="Watrous J."/>
            <person name="Patel N."/>
            <person name="Postma J."/>
            <person name="Dorrestein P.C."/>
            <person name="Kobayashi D."/>
            <person name="Raaijmakers J.M."/>
        </authorList>
    </citation>
    <scope>NUCLEOTIDE SEQUENCE [LARGE SCALE GENOMIC DNA]</scope>
    <source>
        <strain evidence="14 15">76</strain>
    </source>
</reference>
<evidence type="ECO:0000256" key="9">
    <source>
        <dbReference type="RuleBase" id="RU003357"/>
    </source>
</evidence>
<evidence type="ECO:0000256" key="11">
    <source>
        <dbReference type="SAM" id="SignalP"/>
    </source>
</evidence>
<dbReference type="RefSeq" id="WP_057919106.1">
    <property type="nucleotide sequence ID" value="NZ_CP011129.1"/>
</dbReference>
<feature type="domain" description="TonB-dependent receptor plug" evidence="13">
    <location>
        <begin position="62"/>
        <end position="175"/>
    </location>
</feature>
<keyword evidence="7 8" id="KW-0998">Cell outer membrane</keyword>
<dbReference type="STRING" id="84531.LA76x_4233"/>
<dbReference type="eggNOG" id="COG1629">
    <property type="taxonomic scope" value="Bacteria"/>
</dbReference>
<keyword evidence="4 8" id="KW-0812">Transmembrane</keyword>
<keyword evidence="3 8" id="KW-1134">Transmembrane beta strand</keyword>
<evidence type="ECO:0000313" key="15">
    <source>
        <dbReference type="Proteomes" id="UP000060787"/>
    </source>
</evidence>
<evidence type="ECO:0000256" key="5">
    <source>
        <dbReference type="ARBA" id="ARBA00023077"/>
    </source>
</evidence>
<evidence type="ECO:0000256" key="4">
    <source>
        <dbReference type="ARBA" id="ARBA00022692"/>
    </source>
</evidence>
<proteinExistence type="inferred from homology"/>
<feature type="chain" id="PRO_5009798051" evidence="11">
    <location>
        <begin position="35"/>
        <end position="982"/>
    </location>
</feature>
<dbReference type="PATRIC" id="fig|84531.7.peg.3372"/>
<dbReference type="SUPFAM" id="SSF56935">
    <property type="entry name" value="Porins"/>
    <property type="match status" value="1"/>
</dbReference>
<dbReference type="InterPro" id="IPR012910">
    <property type="entry name" value="Plug_dom"/>
</dbReference>
<dbReference type="InterPro" id="IPR000531">
    <property type="entry name" value="Beta-barrel_TonB"/>
</dbReference>
<feature type="domain" description="TonB-dependent receptor-like beta-barrel" evidence="12">
    <location>
        <begin position="502"/>
        <end position="946"/>
    </location>
</feature>
<dbReference type="PANTHER" id="PTHR47234:SF2">
    <property type="entry name" value="TONB-DEPENDENT RECEPTOR"/>
    <property type="match status" value="1"/>
</dbReference>
<evidence type="ECO:0000256" key="2">
    <source>
        <dbReference type="ARBA" id="ARBA00022448"/>
    </source>
</evidence>
<dbReference type="EMBL" id="CP011129">
    <property type="protein sequence ID" value="ALN82344.1"/>
    <property type="molecule type" value="Genomic_DNA"/>
</dbReference>
<dbReference type="InterPro" id="IPR036942">
    <property type="entry name" value="Beta-barrel_TonB_sf"/>
</dbReference>
<dbReference type="InterPro" id="IPR039426">
    <property type="entry name" value="TonB-dep_rcpt-like"/>
</dbReference>
<dbReference type="Gene3D" id="2.40.170.20">
    <property type="entry name" value="TonB-dependent receptor, beta-barrel domain"/>
    <property type="match status" value="2"/>
</dbReference>
<evidence type="ECO:0000259" key="12">
    <source>
        <dbReference type="Pfam" id="PF00593"/>
    </source>
</evidence>
<dbReference type="PANTHER" id="PTHR47234">
    <property type="match status" value="1"/>
</dbReference>
<keyword evidence="6 8" id="KW-0472">Membrane</keyword>
<sequence length="982" mass="106141">MNHRSLRPAARYGLLPSAIATALVSALIPAIAGAQEADASNQATTTLDRIEVTGSRIRQANLETSQPVVTMTRADIQKQGFTSVADIVQNITATGSPAISRADALSSGEEVGGQYVDLRNLGPQRTLVLIDGKRMGISSSGYSDLAAIPSSIVERIEVLTDGASALYGSDAIAGVVNIITRKRFDGLEASAYLGQYGQGDGNKEVYNFVVGQTGERGSVTLGAEYSKEDPVMARDRAFTRYPNGRGHPFPDLGGANGGVRSNGWSAINQWGTLIDTLGDADPDNDILLTANRGTTNTKDKNNFHETNGLTDMANANEQMYLSTGLERRSVFANAEFDITDNLRAKADVLYTDREAVQQIAGYPFRSTGFSDRYEGDLSLKAGSAFNPLGRDADFFRRGWEVPRQTKSELTTYRFSGGLEGSFELAGKPWDWDAGYMYNQNKGVKTGTGNLYLPHAEKALGPSFIDAGGVARCGTAANPIADCLAWNPLLGPDVNAPGSLNNKDLQKYLYLPTHDTSTTKTEVYSLNLSGVLATLPAGDLGLAAGYEHRKESAHYSPDALLQSGLSTDLAGSETQGGYSLDELYVELAVPVLADVAFAKELSFSLAGRYSDYNTFGDTTNGKFSLKWKPIDDLLVRGTYATGFRAPTVADLYGGVSESFDNYTDPCDTSFGSAVRNPQVATRCGGAVPANFRQVASGGRPATGPNAQSDSAFLSGSNPNLMPETSKSTSIGFVYSPSYVSGLDISLDWWKIKIDDVIAAETVTSILNNCYVLGIDSACSRFERDADGQVVGVTRNLINGGYQETAGYDLGVAYRLTDTRFGNFSFSWKTTYVDYLEYKRDGESTTPVEQRTSWVADGASNFRVRSNLNADWSYGDFGASWGVRYYSGLKEECAYDLNGGAECDKPNYQSGYKGIQPIREVGGNTFHDMQVRYNTPWNATVAVGANNVFDHVGQTMYSQPNSSFSYNGSFDIGRFVYMKYTQRF</sequence>
<evidence type="ECO:0000256" key="10">
    <source>
        <dbReference type="SAM" id="MobiDB-lite"/>
    </source>
</evidence>
<name>A0A0S2E0K6_LYSAN</name>
<evidence type="ECO:0000256" key="3">
    <source>
        <dbReference type="ARBA" id="ARBA00022452"/>
    </source>
</evidence>
<evidence type="ECO:0000256" key="1">
    <source>
        <dbReference type="ARBA" id="ARBA00004571"/>
    </source>
</evidence>
<dbReference type="KEGG" id="lab:LA76x_4233"/>
<evidence type="ECO:0000256" key="8">
    <source>
        <dbReference type="PROSITE-ProRule" id="PRU01360"/>
    </source>
</evidence>
<dbReference type="AlphaFoldDB" id="A0A0S2E0K6"/>
<evidence type="ECO:0000313" key="14">
    <source>
        <dbReference type="EMBL" id="ALN82344.1"/>
    </source>
</evidence>
<feature type="region of interest" description="Disordered" evidence="10">
    <location>
        <begin position="693"/>
        <end position="717"/>
    </location>
</feature>
<evidence type="ECO:0000256" key="6">
    <source>
        <dbReference type="ARBA" id="ARBA00023136"/>
    </source>
</evidence>
<accession>A0A0S2E0K6</accession>
<feature type="compositionally biased region" description="Polar residues" evidence="10">
    <location>
        <begin position="703"/>
        <end position="717"/>
    </location>
</feature>
<gene>
    <name evidence="14" type="ORF">LA76x_4233</name>
</gene>